<dbReference type="InterPro" id="IPR015424">
    <property type="entry name" value="PyrdxlP-dep_Trfase"/>
</dbReference>
<dbReference type="InterPro" id="IPR000192">
    <property type="entry name" value="Aminotrans_V_dom"/>
</dbReference>
<evidence type="ECO:0000259" key="2">
    <source>
        <dbReference type="Pfam" id="PF00266"/>
    </source>
</evidence>
<feature type="domain" description="Aminotransferase class V" evidence="2">
    <location>
        <begin position="54"/>
        <end position="358"/>
    </location>
</feature>
<protein>
    <recommendedName>
        <fullName evidence="2">Aminotransferase class V domain-containing protein</fullName>
    </recommendedName>
</protein>
<dbReference type="PANTHER" id="PTHR43586">
    <property type="entry name" value="CYSTEINE DESULFURASE"/>
    <property type="match status" value="1"/>
</dbReference>
<organism evidence="3 4">
    <name type="scientific">Planctobacterium marinum</name>
    <dbReference type="NCBI Taxonomy" id="1631968"/>
    <lineage>
        <taxon>Bacteria</taxon>
        <taxon>Pseudomonadati</taxon>
        <taxon>Pseudomonadota</taxon>
        <taxon>Gammaproteobacteria</taxon>
        <taxon>Alteromonadales</taxon>
        <taxon>Alteromonadaceae</taxon>
        <taxon>Planctobacterium</taxon>
    </lineage>
</organism>
<evidence type="ECO:0000256" key="1">
    <source>
        <dbReference type="ARBA" id="ARBA00022898"/>
    </source>
</evidence>
<evidence type="ECO:0000313" key="4">
    <source>
        <dbReference type="Proteomes" id="UP001333710"/>
    </source>
</evidence>
<dbReference type="KEGG" id="pmaw:MACH26_01860"/>
<proteinExistence type="predicted"/>
<name>A0AA48I2E3_9ALTE</name>
<dbReference type="InterPro" id="IPR015422">
    <property type="entry name" value="PyrdxlP-dep_Trfase_small"/>
</dbReference>
<gene>
    <name evidence="3" type="ORF">MACH26_01860</name>
</gene>
<evidence type="ECO:0000313" key="3">
    <source>
        <dbReference type="EMBL" id="BDX04665.1"/>
    </source>
</evidence>
<sequence>MLKHHYQHFLSNNKNVQHYACHSHHYWPDVTRQAMLDYWDDSARLVDDKWGYFFEEKVPALQTHIASILGTGQPEQVVFAPNTHELLFRVISGLDLSAELTIVTTDSEFHSFNRQINRLDELKNIHVIKVPVQPLHSFESRFADAVQYNDPHLVFCSQVFFNSGFAVQSIDKIIASVENPDTVIMIDGYHAFCAMPVDISAHRNRIFYLAGGYKYAQGGEGVCFMHVPKGFLSRPLYTGWYAEFGELQKFKSRKVDYATNGFHFAGSTMDYSGIYRQLAVFNLWQTENISIAAIHAHVQTLQQAFLSHLESLQQTVLTKANLLLIAPEQHGHFLTFEFEKNEQAASLHQFLKSHHIETDYRGTRLRFGFAPYHEVADINLSCLENYHD</sequence>
<dbReference type="Pfam" id="PF00266">
    <property type="entry name" value="Aminotran_5"/>
    <property type="match status" value="1"/>
</dbReference>
<dbReference type="Gene3D" id="3.90.1150.10">
    <property type="entry name" value="Aspartate Aminotransferase, domain 1"/>
    <property type="match status" value="1"/>
</dbReference>
<dbReference type="AlphaFoldDB" id="A0AA48I2E3"/>
<reference evidence="3" key="1">
    <citation type="submission" date="2023-01" db="EMBL/GenBank/DDBJ databases">
        <title>Complete genome sequence of Planctobacterium marinum strain Dej080120_11.</title>
        <authorList>
            <person name="Ueki S."/>
            <person name="Maruyama F."/>
        </authorList>
    </citation>
    <scope>NUCLEOTIDE SEQUENCE</scope>
    <source>
        <strain evidence="3">Dej080120_11</strain>
    </source>
</reference>
<dbReference type="Gene3D" id="3.40.640.10">
    <property type="entry name" value="Type I PLP-dependent aspartate aminotransferase-like (Major domain)"/>
    <property type="match status" value="1"/>
</dbReference>
<dbReference type="PANTHER" id="PTHR43586:SF8">
    <property type="entry name" value="CYSTEINE DESULFURASE 1, CHLOROPLASTIC"/>
    <property type="match status" value="1"/>
</dbReference>
<dbReference type="RefSeq" id="WP_338290475.1">
    <property type="nucleotide sequence ID" value="NZ_AP027272.1"/>
</dbReference>
<keyword evidence="1" id="KW-0663">Pyridoxal phosphate</keyword>
<dbReference type="Proteomes" id="UP001333710">
    <property type="component" value="Chromosome"/>
</dbReference>
<dbReference type="EMBL" id="AP027272">
    <property type="protein sequence ID" value="BDX04665.1"/>
    <property type="molecule type" value="Genomic_DNA"/>
</dbReference>
<dbReference type="SUPFAM" id="SSF53383">
    <property type="entry name" value="PLP-dependent transferases"/>
    <property type="match status" value="1"/>
</dbReference>
<keyword evidence="4" id="KW-1185">Reference proteome</keyword>
<accession>A0AA48I2E3</accession>
<dbReference type="InterPro" id="IPR015421">
    <property type="entry name" value="PyrdxlP-dep_Trfase_major"/>
</dbReference>